<proteinExistence type="predicted"/>
<evidence type="ECO:0000313" key="2">
    <source>
        <dbReference type="Proteomes" id="UP000026906"/>
    </source>
</evidence>
<evidence type="ECO:0000313" key="1">
    <source>
        <dbReference type="EMBL" id="AHZ10852.1"/>
    </source>
</evidence>
<name>A0A024B376_9CAUD</name>
<dbReference type="Proteomes" id="UP000026906">
    <property type="component" value="Segment"/>
</dbReference>
<organism evidence="1 2">
    <name type="scientific">Bacillus phage Megatron</name>
    <dbReference type="NCBI Taxonomy" id="1486661"/>
    <lineage>
        <taxon>Viruses</taxon>
        <taxon>Duplodnaviria</taxon>
        <taxon>Heunggongvirae</taxon>
        <taxon>Uroviricota</taxon>
        <taxon>Caudoviricetes</taxon>
        <taxon>Herelleviridae</taxon>
        <taxon>Bastillevirinae</taxon>
        <taxon>Wphvirus</taxon>
        <taxon>Wphvirus megatron</taxon>
    </lineage>
</organism>
<dbReference type="EMBL" id="KJ489401">
    <property type="protein sequence ID" value="AHZ10852.1"/>
    <property type="molecule type" value="Genomic_DNA"/>
</dbReference>
<dbReference type="GeneID" id="19525979"/>
<protein>
    <submittedName>
        <fullName evidence="1">Uncharacterized protein</fullName>
    </submittedName>
</protein>
<reference evidence="2" key="1">
    <citation type="submission" date="2014-09" db="EMBL/GenBank/DDBJ databases">
        <authorList>
            <person name="Sauder A.B."/>
            <person name="McKenzie Q.R."/>
            <person name="Temple L.M."/>
            <person name="Alexis B.K."/>
            <person name="Al-Atrache Z."/>
            <person name="Lewis L.O."/>
            <person name="Loesser-Casey K.E."/>
            <person name="Mitchell K.J."/>
        </authorList>
    </citation>
    <scope>NUCLEOTIDE SEQUENCE [LARGE SCALE GENOMIC DNA]</scope>
</reference>
<sequence length="91" mass="10126">MYTLNDELIKGQVWYKDAVEVLGEEIAVTVEVDGYSYDIDLAENYLGGEGMEGYISEVMGNVVYDSAEGVILKTVDFLLQSNSIDDIEITF</sequence>
<keyword evidence="2" id="KW-1185">Reference proteome</keyword>
<dbReference type="RefSeq" id="YP_009036341.1">
    <property type="nucleotide sequence ID" value="NC_024211.1"/>
</dbReference>
<dbReference type="KEGG" id="vg:19525979"/>
<accession>A0A024B376</accession>